<reference evidence="2 3" key="1">
    <citation type="submission" date="2009-12" db="EMBL/GenBank/DDBJ databases">
        <title>The draft genome of Batrachochytrium dendrobatidis.</title>
        <authorList>
            <consortium name="US DOE Joint Genome Institute (JGI-PGF)"/>
            <person name="Kuo A."/>
            <person name="Salamov A."/>
            <person name="Schmutz J."/>
            <person name="Lucas S."/>
            <person name="Pitluck S."/>
            <person name="Rosenblum E."/>
            <person name="Stajich J."/>
            <person name="Eisen M."/>
            <person name="Grigoriev I.V."/>
        </authorList>
    </citation>
    <scope>NUCLEOTIDE SEQUENCE [LARGE SCALE GENOMIC DNA]</scope>
    <source>
        <strain evidence="3">JAM81 / FGSC 10211</strain>
    </source>
</reference>
<evidence type="ECO:0000313" key="3">
    <source>
        <dbReference type="Proteomes" id="UP000007241"/>
    </source>
</evidence>
<sequence>MTRTKRTSGFSVNDRRSGENAYMDVKKNGAGRGNWGKALDQTAIDEACYRASMPGFDTNQSRKIQVQAASGKMPMV</sequence>
<dbReference type="Proteomes" id="UP000007241">
    <property type="component" value="Unassembled WGS sequence"/>
</dbReference>
<dbReference type="AlphaFoldDB" id="F4P371"/>
<proteinExistence type="predicted"/>
<gene>
    <name evidence="2" type="ORF">BATDEDRAFT_88888</name>
</gene>
<dbReference type="InterPro" id="IPR006861">
    <property type="entry name" value="HABP4_PAIRBP1-bd"/>
</dbReference>
<accession>F4P371</accession>
<evidence type="ECO:0000313" key="2">
    <source>
        <dbReference type="EMBL" id="EGF80094.1"/>
    </source>
</evidence>
<dbReference type="InParanoid" id="F4P371"/>
<organism evidence="2 3">
    <name type="scientific">Batrachochytrium dendrobatidis (strain JAM81 / FGSC 10211)</name>
    <name type="common">Frog chytrid fungus</name>
    <dbReference type="NCBI Taxonomy" id="684364"/>
    <lineage>
        <taxon>Eukaryota</taxon>
        <taxon>Fungi</taxon>
        <taxon>Fungi incertae sedis</taxon>
        <taxon>Chytridiomycota</taxon>
        <taxon>Chytridiomycota incertae sedis</taxon>
        <taxon>Chytridiomycetes</taxon>
        <taxon>Rhizophydiales</taxon>
        <taxon>Rhizophydiales incertae sedis</taxon>
        <taxon>Batrachochytrium</taxon>
    </lineage>
</organism>
<dbReference type="EMBL" id="GL882884">
    <property type="protein sequence ID" value="EGF80094.1"/>
    <property type="molecule type" value="Genomic_DNA"/>
</dbReference>
<protein>
    <recommendedName>
        <fullName evidence="1">Hyaluronan/mRNA-binding protein domain-containing protein</fullName>
    </recommendedName>
</protein>
<dbReference type="GeneID" id="18243311"/>
<feature type="domain" description="Hyaluronan/mRNA-binding protein" evidence="1">
    <location>
        <begin position="14"/>
        <end position="46"/>
    </location>
</feature>
<keyword evidence="3" id="KW-1185">Reference proteome</keyword>
<dbReference type="HOGENOM" id="CLU_2654097_0_0_1"/>
<name>F4P371_BATDJ</name>
<dbReference type="OrthoDB" id="784393at2759"/>
<dbReference type="Pfam" id="PF04774">
    <property type="entry name" value="HABP4_PAI-RBP1"/>
    <property type="match status" value="1"/>
</dbReference>
<dbReference type="RefSeq" id="XP_006679167.1">
    <property type="nucleotide sequence ID" value="XM_006679104.1"/>
</dbReference>
<evidence type="ECO:0000259" key="1">
    <source>
        <dbReference type="Pfam" id="PF04774"/>
    </source>
</evidence>